<evidence type="ECO:0000313" key="3">
    <source>
        <dbReference type="Proteomes" id="UP000054538"/>
    </source>
</evidence>
<protein>
    <submittedName>
        <fullName evidence="2">Uncharacterized protein</fullName>
    </submittedName>
</protein>
<dbReference type="HOGENOM" id="CLU_2334251_0_0_1"/>
<dbReference type="EMBL" id="KN826862">
    <property type="protein sequence ID" value="KIK77717.1"/>
    <property type="molecule type" value="Genomic_DNA"/>
</dbReference>
<accession>A0A0D0C3G7</accession>
<evidence type="ECO:0000256" key="1">
    <source>
        <dbReference type="SAM" id="MobiDB-lite"/>
    </source>
</evidence>
<proteinExistence type="predicted"/>
<dbReference type="InParanoid" id="A0A0D0C3G7"/>
<feature type="region of interest" description="Disordered" evidence="1">
    <location>
        <begin position="79"/>
        <end position="98"/>
    </location>
</feature>
<organism evidence="2 3">
    <name type="scientific">Paxillus rubicundulus Ve08.2h10</name>
    <dbReference type="NCBI Taxonomy" id="930991"/>
    <lineage>
        <taxon>Eukaryota</taxon>
        <taxon>Fungi</taxon>
        <taxon>Dikarya</taxon>
        <taxon>Basidiomycota</taxon>
        <taxon>Agaricomycotina</taxon>
        <taxon>Agaricomycetes</taxon>
        <taxon>Agaricomycetidae</taxon>
        <taxon>Boletales</taxon>
        <taxon>Paxilineae</taxon>
        <taxon>Paxillaceae</taxon>
        <taxon>Paxillus</taxon>
    </lineage>
</organism>
<name>A0A0D0C3G7_9AGAM</name>
<reference evidence="3" key="2">
    <citation type="submission" date="2015-01" db="EMBL/GenBank/DDBJ databases">
        <title>Evolutionary Origins and Diversification of the Mycorrhizal Mutualists.</title>
        <authorList>
            <consortium name="DOE Joint Genome Institute"/>
            <consortium name="Mycorrhizal Genomics Consortium"/>
            <person name="Kohler A."/>
            <person name="Kuo A."/>
            <person name="Nagy L.G."/>
            <person name="Floudas D."/>
            <person name="Copeland A."/>
            <person name="Barry K.W."/>
            <person name="Cichocki N."/>
            <person name="Veneault-Fourrey C."/>
            <person name="LaButti K."/>
            <person name="Lindquist E.A."/>
            <person name="Lipzen A."/>
            <person name="Lundell T."/>
            <person name="Morin E."/>
            <person name="Murat C."/>
            <person name="Riley R."/>
            <person name="Ohm R."/>
            <person name="Sun H."/>
            <person name="Tunlid A."/>
            <person name="Henrissat B."/>
            <person name="Grigoriev I.V."/>
            <person name="Hibbett D.S."/>
            <person name="Martin F."/>
        </authorList>
    </citation>
    <scope>NUCLEOTIDE SEQUENCE [LARGE SCALE GENOMIC DNA]</scope>
    <source>
        <strain evidence="3">Ve08.2h10</strain>
    </source>
</reference>
<gene>
    <name evidence="2" type="ORF">PAXRUDRAFT_366027</name>
</gene>
<dbReference type="AlphaFoldDB" id="A0A0D0C3G7"/>
<keyword evidence="3" id="KW-1185">Reference proteome</keyword>
<evidence type="ECO:0000313" key="2">
    <source>
        <dbReference type="EMBL" id="KIK77717.1"/>
    </source>
</evidence>
<reference evidence="2 3" key="1">
    <citation type="submission" date="2014-04" db="EMBL/GenBank/DDBJ databases">
        <authorList>
            <consortium name="DOE Joint Genome Institute"/>
            <person name="Kuo A."/>
            <person name="Kohler A."/>
            <person name="Jargeat P."/>
            <person name="Nagy L.G."/>
            <person name="Floudas D."/>
            <person name="Copeland A."/>
            <person name="Barry K.W."/>
            <person name="Cichocki N."/>
            <person name="Veneault-Fourrey C."/>
            <person name="LaButti K."/>
            <person name="Lindquist E.A."/>
            <person name="Lipzen A."/>
            <person name="Lundell T."/>
            <person name="Morin E."/>
            <person name="Murat C."/>
            <person name="Sun H."/>
            <person name="Tunlid A."/>
            <person name="Henrissat B."/>
            <person name="Grigoriev I.V."/>
            <person name="Hibbett D.S."/>
            <person name="Martin F."/>
            <person name="Nordberg H.P."/>
            <person name="Cantor M.N."/>
            <person name="Hua S.X."/>
        </authorList>
    </citation>
    <scope>NUCLEOTIDE SEQUENCE [LARGE SCALE GENOMIC DNA]</scope>
    <source>
        <strain evidence="2 3">Ve08.2h10</strain>
    </source>
</reference>
<sequence length="98" mass="10484">MRNTSPLQPPSSLQPGCQPSRSLVGLGPLFNVVPSLLLSSPLLVPLGHSHPIHHPSMSNVRSLCLHRIASTNDLLVEAPLESPAQPAMGRPENDEEVD</sequence>
<dbReference type="Proteomes" id="UP000054538">
    <property type="component" value="Unassembled WGS sequence"/>
</dbReference>